<feature type="region of interest" description="Disordered" evidence="1">
    <location>
        <begin position="136"/>
        <end position="171"/>
    </location>
</feature>
<dbReference type="Proteomes" id="UP000821598">
    <property type="component" value="Unassembled WGS sequence"/>
</dbReference>
<name>A0ABX2NUT6_9BURK</name>
<evidence type="ECO:0000256" key="1">
    <source>
        <dbReference type="SAM" id="MobiDB-lite"/>
    </source>
</evidence>
<organism evidence="4 5">
    <name type="scientific">Paraburkholderia youngii</name>
    <dbReference type="NCBI Taxonomy" id="2782701"/>
    <lineage>
        <taxon>Bacteria</taxon>
        <taxon>Pseudomonadati</taxon>
        <taxon>Pseudomonadota</taxon>
        <taxon>Betaproteobacteria</taxon>
        <taxon>Burkholderiales</taxon>
        <taxon>Burkholderiaceae</taxon>
        <taxon>Paraburkholderia</taxon>
    </lineage>
</organism>
<evidence type="ECO:0000313" key="4">
    <source>
        <dbReference type="EMBL" id="NVI08242.1"/>
    </source>
</evidence>
<dbReference type="Pfam" id="PF13441">
    <property type="entry name" value="Gly-zipper_YMGG"/>
    <property type="match status" value="1"/>
</dbReference>
<feature type="compositionally biased region" description="Pro residues" evidence="1">
    <location>
        <begin position="149"/>
        <end position="171"/>
    </location>
</feature>
<dbReference type="InterPro" id="IPR027367">
    <property type="entry name" value="Gly-zipper_YMGG"/>
</dbReference>
<comment type="caution">
    <text evidence="4">The sequence shown here is derived from an EMBL/GenBank/DDBJ whole genome shotgun (WGS) entry which is preliminary data.</text>
</comment>
<gene>
    <name evidence="4" type="ORF">FSB64_31745</name>
</gene>
<keyword evidence="2" id="KW-0732">Signal</keyword>
<evidence type="ECO:0000256" key="2">
    <source>
        <dbReference type="SAM" id="SignalP"/>
    </source>
</evidence>
<sequence length="171" mass="16793">MTIASGIVALAGCAATPMAPTVMALPGTGKSFEQFRSDDAMCQQFASGQTGGANTQSASGSSALGGTAVGTALGAAAGAAFNGRRGAAVGAGMGLLGGSMIGAGIAQRAATSLQTRYDQAYIQCMYANGERVPVPGAAAVSQTRDEAPPPRPAYNAPPPPAYDTPPPPGYL</sequence>
<evidence type="ECO:0000313" key="5">
    <source>
        <dbReference type="Proteomes" id="UP000821598"/>
    </source>
</evidence>
<accession>A0ABX2NUT6</accession>
<keyword evidence="5" id="KW-1185">Reference proteome</keyword>
<protein>
    <recommendedName>
        <fullName evidence="3">YMGG-like Gly-zipper domain-containing protein</fullName>
    </recommendedName>
</protein>
<evidence type="ECO:0000259" key="3">
    <source>
        <dbReference type="Pfam" id="PF13441"/>
    </source>
</evidence>
<dbReference type="RefSeq" id="WP_255215218.1">
    <property type="nucleotide sequence ID" value="NZ_VOMC01000044.1"/>
</dbReference>
<feature type="chain" id="PRO_5046876312" description="YMGG-like Gly-zipper domain-containing protein" evidence="2">
    <location>
        <begin position="25"/>
        <end position="171"/>
    </location>
</feature>
<feature type="domain" description="YMGG-like Gly-zipper" evidence="3">
    <location>
        <begin position="62"/>
        <end position="103"/>
    </location>
</feature>
<dbReference type="EMBL" id="VOMC01000044">
    <property type="protein sequence ID" value="NVI08242.1"/>
    <property type="molecule type" value="Genomic_DNA"/>
</dbReference>
<reference evidence="4 5" key="1">
    <citation type="submission" date="2019-08" db="EMBL/GenBank/DDBJ databases">
        <title>Paraburkholderia simonii sp. nov. and P. youngii sp. nov. Brazilian and Mexican Mimosa-associated rhizobia.</title>
        <authorList>
            <person name="Mavima L."/>
            <person name="Beukes C.W."/>
            <person name="Palmer M."/>
            <person name="De Meyer S.E."/>
            <person name="James E.K."/>
            <person name="Maluk M."/>
            <person name="Avontuur J.R."/>
            <person name="Chan W.Y."/>
            <person name="Venter S.N."/>
            <person name="Steenkamp E.T."/>
        </authorList>
    </citation>
    <scope>NUCLEOTIDE SEQUENCE [LARGE SCALE GENOMIC DNA]</scope>
    <source>
        <strain evidence="4 5">JPY454</strain>
    </source>
</reference>
<feature type="signal peptide" evidence="2">
    <location>
        <begin position="1"/>
        <end position="24"/>
    </location>
</feature>
<proteinExistence type="predicted"/>